<dbReference type="OrthoDB" id="9779941at2"/>
<evidence type="ECO:0000256" key="2">
    <source>
        <dbReference type="ARBA" id="ARBA00022691"/>
    </source>
</evidence>
<dbReference type="InterPro" id="IPR041698">
    <property type="entry name" value="Methyltransf_25"/>
</dbReference>
<accession>A0A1S1NUV1</accession>
<dbReference type="Gene3D" id="3.40.50.150">
    <property type="entry name" value="Vaccinia Virus protein VP39"/>
    <property type="match status" value="1"/>
</dbReference>
<comment type="catalytic activity">
    <reaction evidence="3">
        <text>prephenate + S-adenosyl-L-methionine = carboxy-S-adenosyl-L-methionine + 3-phenylpyruvate + H2O</text>
        <dbReference type="Rhea" id="RHEA:51692"/>
        <dbReference type="ChEBI" id="CHEBI:15377"/>
        <dbReference type="ChEBI" id="CHEBI:18005"/>
        <dbReference type="ChEBI" id="CHEBI:29934"/>
        <dbReference type="ChEBI" id="CHEBI:59789"/>
        <dbReference type="ChEBI" id="CHEBI:134278"/>
    </reaction>
</comment>
<dbReference type="AlphaFoldDB" id="A0A1S1NUV1"/>
<reference evidence="4 5" key="1">
    <citation type="submission" date="2019-08" db="EMBL/GenBank/DDBJ databases">
        <title>Complete genome sequence of Kushneria sp. YCWA18, a halophilic phosphate-solubilizing bacterium isolated from Daqiao saltern in China.</title>
        <authorList>
            <person name="Du G.-X."/>
            <person name="Qu L.-Y."/>
        </authorList>
    </citation>
    <scope>NUCLEOTIDE SEQUENCE [LARGE SCALE GENOMIC DNA]</scope>
    <source>
        <strain evidence="4 5">YCWA18</strain>
    </source>
</reference>
<dbReference type="CDD" id="cd02440">
    <property type="entry name" value="AdoMet_MTases"/>
    <property type="match status" value="1"/>
</dbReference>
<dbReference type="EC" id="2.1.3.-" evidence="3"/>
<comment type="similarity">
    <text evidence="3">Belongs to the class I-like SAM-binding methyltransferase superfamily. Cx-SAM synthase family.</text>
</comment>
<comment type="function">
    <text evidence="3">Catalyzes the conversion of S-adenosyl-L-methionine (SAM) to carboxy-S-adenosyl-L-methionine (Cx-SAM).</text>
</comment>
<comment type="subunit">
    <text evidence="3">Homodimer.</text>
</comment>
<protein>
    <recommendedName>
        <fullName evidence="3">Carboxy-S-adenosyl-L-methionine synthase</fullName>
        <shortName evidence="3">Cx-SAM synthase</shortName>
        <ecNumber evidence="3">2.1.3.-</ecNumber>
    </recommendedName>
</protein>
<dbReference type="GO" id="GO:0002098">
    <property type="term" value="P:tRNA wobble uridine modification"/>
    <property type="evidence" value="ECO:0007669"/>
    <property type="project" value="InterPro"/>
</dbReference>
<dbReference type="PIRSF" id="PIRSF006325">
    <property type="entry name" value="MeTrfase_bac"/>
    <property type="match status" value="1"/>
</dbReference>
<evidence type="ECO:0000256" key="3">
    <source>
        <dbReference type="HAMAP-Rule" id="MF_01589"/>
    </source>
</evidence>
<dbReference type="Pfam" id="PF13649">
    <property type="entry name" value="Methyltransf_25"/>
    <property type="match status" value="1"/>
</dbReference>
<feature type="binding site" evidence="3">
    <location>
        <position position="202"/>
    </location>
    <ligand>
        <name>S-adenosyl-L-methionine</name>
        <dbReference type="ChEBI" id="CHEBI:59789"/>
    </ligand>
</feature>
<organism evidence="4 5">
    <name type="scientific">Kushneria phosphatilytica</name>
    <dbReference type="NCBI Taxonomy" id="657387"/>
    <lineage>
        <taxon>Bacteria</taxon>
        <taxon>Pseudomonadati</taxon>
        <taxon>Pseudomonadota</taxon>
        <taxon>Gammaproteobacteria</taxon>
        <taxon>Oceanospirillales</taxon>
        <taxon>Halomonadaceae</taxon>
        <taxon>Kushneria</taxon>
    </lineage>
</organism>
<feature type="binding site" evidence="3">
    <location>
        <position position="135"/>
    </location>
    <ligand>
        <name>S-adenosyl-L-methionine</name>
        <dbReference type="ChEBI" id="CHEBI:59789"/>
    </ligand>
</feature>
<dbReference type="NCBIfam" id="TIGR00740">
    <property type="entry name" value="carboxy-S-adenosyl-L-methionine synthase CmoA"/>
    <property type="match status" value="1"/>
</dbReference>
<proteinExistence type="inferred from homology"/>
<dbReference type="HAMAP" id="MF_01589">
    <property type="entry name" value="Cx_SAM_synthase"/>
    <property type="match status" value="1"/>
</dbReference>
<dbReference type="SUPFAM" id="SSF53335">
    <property type="entry name" value="S-adenosyl-L-methionine-dependent methyltransferases"/>
    <property type="match status" value="1"/>
</dbReference>
<evidence type="ECO:0000313" key="5">
    <source>
        <dbReference type="Proteomes" id="UP000322553"/>
    </source>
</evidence>
<feature type="binding site" evidence="3">
    <location>
        <begin position="67"/>
        <end position="69"/>
    </location>
    <ligand>
        <name>S-adenosyl-L-methionine</name>
        <dbReference type="ChEBI" id="CHEBI:59789"/>
    </ligand>
</feature>
<dbReference type="STRING" id="657387.BH688_10255"/>
<dbReference type="EMBL" id="CP043420">
    <property type="protein sequence ID" value="QEL11669.1"/>
    <property type="molecule type" value="Genomic_DNA"/>
</dbReference>
<sequence>MTDASYRDALFTTPLDRVASFSFDEQVVRCFPDMIRRSVPGYGQIIGMLGVIAARHLRRGAHVYDLGCSLGASTLALCQQLPADAFTLDAVDLSPAMVERAREVLTEHCPGYTVNVHEGDIRHFPLRSAGLIMVNFTLQFLDPEDREAVIDRLYRTLEPGGMLILAEKITFADPTRAALMIDWHHDFKRANGYSELEISQKRNALEHVMIPDTLETHHDRLARSGFNRHYTWFQHLNFAAMVAFRD</sequence>
<gene>
    <name evidence="3 4" type="primary">cmoA</name>
    <name evidence="4" type="ORF">FY550_11330</name>
</gene>
<dbReference type="KEGG" id="kuy:FY550_11330"/>
<dbReference type="PANTHER" id="PTHR43861">
    <property type="entry name" value="TRANS-ACONITATE 2-METHYLTRANSFERASE-RELATED"/>
    <property type="match status" value="1"/>
</dbReference>
<dbReference type="Proteomes" id="UP000322553">
    <property type="component" value="Chromosome"/>
</dbReference>
<keyword evidence="5" id="KW-1185">Reference proteome</keyword>
<dbReference type="GO" id="GO:1904047">
    <property type="term" value="F:S-adenosyl-L-methionine binding"/>
    <property type="evidence" value="ECO:0007669"/>
    <property type="project" value="UniProtKB-UniRule"/>
</dbReference>
<feature type="binding site" evidence="3">
    <location>
        <begin position="120"/>
        <end position="121"/>
    </location>
    <ligand>
        <name>S-adenosyl-L-methionine</name>
        <dbReference type="ChEBI" id="CHEBI:59789"/>
    </ligand>
</feature>
<dbReference type="PANTHER" id="PTHR43861:SF2">
    <property type="entry name" value="CARBOXY-S-ADENOSYL-L-METHIONINE SYNTHASE"/>
    <property type="match status" value="1"/>
</dbReference>
<comment type="caution">
    <text evidence="3">Lacks conserved residue(s) required for the propagation of feature annotation.</text>
</comment>
<evidence type="ECO:0000256" key="1">
    <source>
        <dbReference type="ARBA" id="ARBA00022679"/>
    </source>
</evidence>
<dbReference type="GO" id="GO:0016743">
    <property type="term" value="F:carboxyl- or carbamoyltransferase activity"/>
    <property type="evidence" value="ECO:0007669"/>
    <property type="project" value="UniProtKB-UniRule"/>
</dbReference>
<keyword evidence="2 3" id="KW-0949">S-adenosyl-L-methionine</keyword>
<dbReference type="InterPro" id="IPR029063">
    <property type="entry name" value="SAM-dependent_MTases_sf"/>
</dbReference>
<evidence type="ECO:0000313" key="4">
    <source>
        <dbReference type="EMBL" id="QEL11669.1"/>
    </source>
</evidence>
<dbReference type="InterPro" id="IPR005271">
    <property type="entry name" value="CmoA"/>
</dbReference>
<dbReference type="RefSeq" id="WP_070979123.1">
    <property type="nucleotide sequence ID" value="NZ_CP043420.1"/>
</dbReference>
<name>A0A1S1NUV1_9GAMM</name>
<feature type="binding site" evidence="3">
    <location>
        <position position="42"/>
    </location>
    <ligand>
        <name>S-adenosyl-L-methionine</name>
        <dbReference type="ChEBI" id="CHEBI:59789"/>
    </ligand>
</feature>
<keyword evidence="1 3" id="KW-0808">Transferase</keyword>